<dbReference type="NCBIfam" id="TIGR02532">
    <property type="entry name" value="IV_pilin_GFxxxE"/>
    <property type="match status" value="1"/>
</dbReference>
<dbReference type="InterPro" id="IPR051621">
    <property type="entry name" value="T2SS_protein_J"/>
</dbReference>
<evidence type="ECO:0000256" key="9">
    <source>
        <dbReference type="ARBA" id="ARBA00023136"/>
    </source>
</evidence>
<dbReference type="InterPro" id="IPR010055">
    <property type="entry name" value="T2SS_protein-GspJ"/>
</dbReference>
<dbReference type="OrthoDB" id="9794345at2"/>
<dbReference type="GO" id="GO:0015627">
    <property type="term" value="C:type II protein secretion system complex"/>
    <property type="evidence" value="ECO:0007669"/>
    <property type="project" value="InterPro"/>
</dbReference>
<dbReference type="InterPro" id="IPR045584">
    <property type="entry name" value="Pilin-like"/>
</dbReference>
<dbReference type="PROSITE" id="PS00409">
    <property type="entry name" value="PROKAR_NTER_METHYL"/>
    <property type="match status" value="1"/>
</dbReference>
<keyword evidence="13" id="KW-1185">Reference proteome</keyword>
<dbReference type="SUPFAM" id="SSF54523">
    <property type="entry name" value="Pili subunits"/>
    <property type="match status" value="1"/>
</dbReference>
<dbReference type="PANTHER" id="PTHR39583:SF2">
    <property type="entry name" value="TYPE II SECRETION SYSTEM PROTEIN J"/>
    <property type="match status" value="1"/>
</dbReference>
<comment type="similarity">
    <text evidence="2">Belongs to the GSP J family.</text>
</comment>
<dbReference type="STRING" id="1117647.M5M_12110"/>
<dbReference type="Gene3D" id="3.10.610.10">
    <property type="entry name" value="GSPII I/J protein-like"/>
    <property type="match status" value="1"/>
</dbReference>
<reference evidence="12 13" key="1">
    <citation type="journal article" date="2013" name="Genome Announc.">
        <title>Complete genome sequence of Simiduia agarivorans SA1(T), a marine bacterium able to degrade a variety of polysaccharides.</title>
        <authorList>
            <person name="Lin S.Y."/>
            <person name="Shieh W.Y."/>
            <person name="Chen J.S."/>
            <person name="Tang S.L."/>
        </authorList>
    </citation>
    <scope>NUCLEOTIDE SEQUENCE [LARGE SCALE GENOMIC DNA]</scope>
    <source>
        <strain evidence="13">DSM 21679 / JCM 13881 / BCRC 17597 / SA1</strain>
    </source>
</reference>
<evidence type="ECO:0000256" key="2">
    <source>
        <dbReference type="ARBA" id="ARBA00011084"/>
    </source>
</evidence>
<dbReference type="eggNOG" id="COG4795">
    <property type="taxonomic scope" value="Bacteria"/>
</dbReference>
<keyword evidence="5" id="KW-0488">Methylation</keyword>
<organism evidence="12 13">
    <name type="scientific">Simiduia agarivorans (strain DSM 21679 / JCM 13881 / BCRC 17597 / SA1)</name>
    <dbReference type="NCBI Taxonomy" id="1117647"/>
    <lineage>
        <taxon>Bacteria</taxon>
        <taxon>Pseudomonadati</taxon>
        <taxon>Pseudomonadota</taxon>
        <taxon>Gammaproteobacteria</taxon>
        <taxon>Cellvibrionales</taxon>
        <taxon>Cellvibrionaceae</taxon>
        <taxon>Simiduia</taxon>
    </lineage>
</organism>
<dbReference type="GO" id="GO:0005886">
    <property type="term" value="C:plasma membrane"/>
    <property type="evidence" value="ECO:0007669"/>
    <property type="project" value="UniProtKB-SubCell"/>
</dbReference>
<dbReference type="KEGG" id="saga:M5M_12110"/>
<dbReference type="AlphaFoldDB" id="K4KKA6"/>
<keyword evidence="7 11" id="KW-0812">Transmembrane</keyword>
<dbReference type="RefSeq" id="WP_015047753.1">
    <property type="nucleotide sequence ID" value="NC_018868.3"/>
</dbReference>
<name>K4KKA6_SIMAS</name>
<dbReference type="Pfam" id="PF07963">
    <property type="entry name" value="N_methyl"/>
    <property type="match status" value="1"/>
</dbReference>
<keyword evidence="4" id="KW-1003">Cell membrane</keyword>
<evidence type="ECO:0000256" key="11">
    <source>
        <dbReference type="SAM" id="Phobius"/>
    </source>
</evidence>
<gene>
    <name evidence="12" type="ordered locus">M5M_12110</name>
</gene>
<comment type="subcellular location">
    <subcellularLocation>
        <location evidence="1">Cell inner membrane</location>
        <topology evidence="1">Single-pass membrane protein</topology>
    </subcellularLocation>
</comment>
<dbReference type="InterPro" id="IPR012902">
    <property type="entry name" value="N_methyl_site"/>
</dbReference>
<evidence type="ECO:0000313" key="12">
    <source>
        <dbReference type="EMBL" id="AFU99589.1"/>
    </source>
</evidence>
<protein>
    <recommendedName>
        <fullName evidence="3">Type II secretion system protein J</fullName>
    </recommendedName>
</protein>
<dbReference type="PANTHER" id="PTHR39583">
    <property type="entry name" value="TYPE II SECRETION SYSTEM PROTEIN J-RELATED"/>
    <property type="match status" value="1"/>
</dbReference>
<evidence type="ECO:0000256" key="8">
    <source>
        <dbReference type="ARBA" id="ARBA00022989"/>
    </source>
</evidence>
<dbReference type="Proteomes" id="UP000000466">
    <property type="component" value="Chromosome"/>
</dbReference>
<keyword evidence="6" id="KW-0997">Cell inner membrane</keyword>
<evidence type="ECO:0000256" key="5">
    <source>
        <dbReference type="ARBA" id="ARBA00022481"/>
    </source>
</evidence>
<keyword evidence="9 11" id="KW-0472">Membrane</keyword>
<keyword evidence="8 11" id="KW-1133">Transmembrane helix</keyword>
<evidence type="ECO:0000313" key="13">
    <source>
        <dbReference type="Proteomes" id="UP000000466"/>
    </source>
</evidence>
<dbReference type="Gene3D" id="2.10.70.20">
    <property type="entry name" value="gspk-gspi-gspj complex like domains"/>
    <property type="match status" value="1"/>
</dbReference>
<dbReference type="Pfam" id="PF11612">
    <property type="entry name" value="T2SSJ"/>
    <property type="match status" value="1"/>
</dbReference>
<feature type="transmembrane region" description="Helical" evidence="11">
    <location>
        <begin position="7"/>
        <end position="27"/>
    </location>
</feature>
<evidence type="ECO:0000256" key="4">
    <source>
        <dbReference type="ARBA" id="ARBA00022475"/>
    </source>
</evidence>
<evidence type="ECO:0000256" key="7">
    <source>
        <dbReference type="ARBA" id="ARBA00022692"/>
    </source>
</evidence>
<sequence length="253" mass="28670">MHRARGFTLVEVLIAIFIAALIAMMAAQSFHVATRSMESGRAVSTQFAELDRFFIVIEQDLRSIRGGKDALFKAEEVDQTLSGAEATEDQTFLGYGEAFETRDIKQQRKNLLATLDRQHRLLQFVRGDWVNFGISRRSDLQHVTYAWHQGALWRFFRPIDREIFGEQAPGDEVYFEDVSMARRLLTDVNNLTFRYLAPGANPKDESGWSTEWPPSAGRTGRTTQASLPSAVEIAVELKDMGEIKRVLLLGIEE</sequence>
<dbReference type="GO" id="GO:0015628">
    <property type="term" value="P:protein secretion by the type II secretion system"/>
    <property type="evidence" value="ECO:0007669"/>
    <property type="project" value="InterPro"/>
</dbReference>
<evidence type="ECO:0000256" key="1">
    <source>
        <dbReference type="ARBA" id="ARBA00004377"/>
    </source>
</evidence>
<evidence type="ECO:0000256" key="3">
    <source>
        <dbReference type="ARBA" id="ARBA00021539"/>
    </source>
</evidence>
<dbReference type="EMBL" id="CP003746">
    <property type="protein sequence ID" value="AFU99589.1"/>
    <property type="molecule type" value="Genomic_DNA"/>
</dbReference>
<feature type="region of interest" description="Disordered" evidence="10">
    <location>
        <begin position="201"/>
        <end position="224"/>
    </location>
</feature>
<accession>K4KKA6</accession>
<evidence type="ECO:0000256" key="10">
    <source>
        <dbReference type="SAM" id="MobiDB-lite"/>
    </source>
</evidence>
<evidence type="ECO:0000256" key="6">
    <source>
        <dbReference type="ARBA" id="ARBA00022519"/>
    </source>
</evidence>
<dbReference type="HOGENOM" id="CLU_093850_1_0_6"/>
<proteinExistence type="inferred from homology"/>